<feature type="transmembrane region" description="Helical" evidence="8">
    <location>
        <begin position="511"/>
        <end position="533"/>
    </location>
</feature>
<reference evidence="9" key="2">
    <citation type="journal article" date="2023" name="Commun. Biol.">
        <title>Intrasexual cuticular hydrocarbon dimorphism in a wasp sheds light on hydrocarbon biosynthesis genes in Hymenoptera.</title>
        <authorList>
            <person name="Moris V.C."/>
            <person name="Podsiadlowski L."/>
            <person name="Martin S."/>
            <person name="Oeyen J.P."/>
            <person name="Donath A."/>
            <person name="Petersen M."/>
            <person name="Wilbrandt J."/>
            <person name="Misof B."/>
            <person name="Liedtke D."/>
            <person name="Thamm M."/>
            <person name="Scheiner R."/>
            <person name="Schmitt T."/>
            <person name="Niehuis O."/>
        </authorList>
    </citation>
    <scope>NUCLEOTIDE SEQUENCE</scope>
    <source>
        <strain evidence="9">GBR_01_08_01A</strain>
    </source>
</reference>
<name>A0AAD9VWG9_9HYME</name>
<dbReference type="Proteomes" id="UP001258017">
    <property type="component" value="Unassembled WGS sequence"/>
</dbReference>
<evidence type="ECO:0000256" key="2">
    <source>
        <dbReference type="ARBA" id="ARBA00010532"/>
    </source>
</evidence>
<accession>A0AAD9VWG9</accession>
<keyword evidence="3" id="KW-1003">Cell membrane</keyword>
<evidence type="ECO:0000256" key="4">
    <source>
        <dbReference type="ARBA" id="ARBA00022692"/>
    </source>
</evidence>
<evidence type="ECO:0000313" key="10">
    <source>
        <dbReference type="Proteomes" id="UP001258017"/>
    </source>
</evidence>
<dbReference type="Pfam" id="PF01130">
    <property type="entry name" value="CD36"/>
    <property type="match status" value="1"/>
</dbReference>
<gene>
    <name evidence="9" type="ORF">KPH14_004435</name>
</gene>
<dbReference type="InterPro" id="IPR002159">
    <property type="entry name" value="CD36_fam"/>
</dbReference>
<proteinExistence type="inferred from homology"/>
<evidence type="ECO:0000256" key="6">
    <source>
        <dbReference type="ARBA" id="ARBA00023136"/>
    </source>
</evidence>
<sequence>MKDLSMIWNCLTRQRYSTVNTNSCTTDTINTVEQDEIRISQNTNSYRRKSSVVVNRFFDAALPMRKNGRTRWPRSVFMLMTMGLIGLASGCFILLCQPYDLLFKFKVVFSEGGEIFEFWRKPDVNVYLKVYLFNVTNRDAFLSGKDSKLNFQEVGPYVYKEGMEHGNVKFNDNGTVSVTPLHPLIYQPEMSNGTEEDILIMPNIALLSITNVMREASYFTRWGLNMLIHQTDTKPLVAMTAREFMFGYQSTLVTLGNHLMPSWIKFDKLGVIDRMYDFEGDYETVYTGKNDVKMTGLIDKYNGNVDLPHWTGRCANVRGASDGAKFQSYIQLNDTLLFFRKSLCRSARMTRTGEKVVKGLHTYKYNFMENEMDNGAYNLENKCFCREGRCLPAGLIDVTDCYYGFPIALSYPHFYKADPSLLEAVNGLNPRQEKHESYFYIQPKSGLPVDLAFRFQINMAFQNIEHMARVEKFSNVVLPLLWFEIGMYELPPEKNALFFLYLNILPVLQEVVTYVMFLLGSIFLVWSVVKILLYRPKGLTENGEWFEEEMQKKRLKFLNDRRSSVKTNDMERYFNTLLSRPDEREAMSVISDDLSMLKDEVL</sequence>
<evidence type="ECO:0000256" key="1">
    <source>
        <dbReference type="ARBA" id="ARBA00004236"/>
    </source>
</evidence>
<dbReference type="GO" id="GO:0005886">
    <property type="term" value="C:plasma membrane"/>
    <property type="evidence" value="ECO:0007669"/>
    <property type="project" value="UniProtKB-SubCell"/>
</dbReference>
<keyword evidence="10" id="KW-1185">Reference proteome</keyword>
<dbReference type="GO" id="GO:0005044">
    <property type="term" value="F:scavenger receptor activity"/>
    <property type="evidence" value="ECO:0007669"/>
    <property type="project" value="TreeGrafter"/>
</dbReference>
<evidence type="ECO:0008006" key="11">
    <source>
        <dbReference type="Google" id="ProtNLM"/>
    </source>
</evidence>
<evidence type="ECO:0000256" key="5">
    <source>
        <dbReference type="ARBA" id="ARBA00022989"/>
    </source>
</evidence>
<keyword evidence="6 8" id="KW-0472">Membrane</keyword>
<feature type="transmembrane region" description="Helical" evidence="8">
    <location>
        <begin position="75"/>
        <end position="95"/>
    </location>
</feature>
<comment type="similarity">
    <text evidence="2">Belongs to the CD36 family.</text>
</comment>
<dbReference type="GO" id="GO:0005737">
    <property type="term" value="C:cytoplasm"/>
    <property type="evidence" value="ECO:0007669"/>
    <property type="project" value="TreeGrafter"/>
</dbReference>
<keyword evidence="4 8" id="KW-0812">Transmembrane</keyword>
<dbReference type="PRINTS" id="PR01609">
    <property type="entry name" value="CD36FAMILY"/>
</dbReference>
<evidence type="ECO:0000313" key="9">
    <source>
        <dbReference type="EMBL" id="KAK2588440.1"/>
    </source>
</evidence>
<protein>
    <recommendedName>
        <fullName evidence="11">Scavenger receptor class B member 1</fullName>
    </recommendedName>
</protein>
<dbReference type="PANTHER" id="PTHR11923">
    <property type="entry name" value="SCAVENGER RECEPTOR CLASS B TYPE-1 SR-B1"/>
    <property type="match status" value="1"/>
</dbReference>
<evidence type="ECO:0000256" key="8">
    <source>
        <dbReference type="SAM" id="Phobius"/>
    </source>
</evidence>
<comment type="caution">
    <text evidence="9">The sequence shown here is derived from an EMBL/GenBank/DDBJ whole genome shotgun (WGS) entry which is preliminary data.</text>
</comment>
<reference evidence="9" key="1">
    <citation type="submission" date="2021-08" db="EMBL/GenBank/DDBJ databases">
        <authorList>
            <person name="Misof B."/>
            <person name="Oliver O."/>
            <person name="Podsiadlowski L."/>
            <person name="Donath A."/>
            <person name="Peters R."/>
            <person name="Mayer C."/>
            <person name="Rust J."/>
            <person name="Gunkel S."/>
            <person name="Lesny P."/>
            <person name="Martin S."/>
            <person name="Oeyen J.P."/>
            <person name="Petersen M."/>
            <person name="Panagiotis P."/>
            <person name="Wilbrandt J."/>
            <person name="Tanja T."/>
        </authorList>
    </citation>
    <scope>NUCLEOTIDE SEQUENCE</scope>
    <source>
        <strain evidence="9">GBR_01_08_01A</strain>
        <tissue evidence="9">Thorax + abdomen</tissue>
    </source>
</reference>
<dbReference type="AlphaFoldDB" id="A0AAD9VWG9"/>
<evidence type="ECO:0000256" key="3">
    <source>
        <dbReference type="ARBA" id="ARBA00022475"/>
    </source>
</evidence>
<organism evidence="9 10">
    <name type="scientific">Odynerus spinipes</name>
    <dbReference type="NCBI Taxonomy" id="1348599"/>
    <lineage>
        <taxon>Eukaryota</taxon>
        <taxon>Metazoa</taxon>
        <taxon>Ecdysozoa</taxon>
        <taxon>Arthropoda</taxon>
        <taxon>Hexapoda</taxon>
        <taxon>Insecta</taxon>
        <taxon>Pterygota</taxon>
        <taxon>Neoptera</taxon>
        <taxon>Endopterygota</taxon>
        <taxon>Hymenoptera</taxon>
        <taxon>Apocrita</taxon>
        <taxon>Aculeata</taxon>
        <taxon>Vespoidea</taxon>
        <taxon>Vespidae</taxon>
        <taxon>Eumeninae</taxon>
        <taxon>Odynerus</taxon>
    </lineage>
</organism>
<keyword evidence="5 8" id="KW-1133">Transmembrane helix</keyword>
<comment type="subcellular location">
    <subcellularLocation>
        <location evidence="1">Cell membrane</location>
    </subcellularLocation>
</comment>
<evidence type="ECO:0000256" key="7">
    <source>
        <dbReference type="ARBA" id="ARBA00023180"/>
    </source>
</evidence>
<keyword evidence="7" id="KW-0325">Glycoprotein</keyword>
<dbReference type="EMBL" id="JAIFRP010000006">
    <property type="protein sequence ID" value="KAK2588440.1"/>
    <property type="molecule type" value="Genomic_DNA"/>
</dbReference>
<dbReference type="PANTHER" id="PTHR11923:SF67">
    <property type="entry name" value="RE68569P"/>
    <property type="match status" value="1"/>
</dbReference>